<accession>A0ABV7D2L5</accession>
<evidence type="ECO:0000256" key="1">
    <source>
        <dbReference type="ARBA" id="ARBA00008898"/>
    </source>
</evidence>
<dbReference type="RefSeq" id="WP_194211558.1">
    <property type="nucleotide sequence ID" value="NZ_CP061205.1"/>
</dbReference>
<dbReference type="InterPro" id="IPR002563">
    <property type="entry name" value="Flavin_Rdtase-like_dom"/>
</dbReference>
<dbReference type="Gene3D" id="2.30.110.10">
    <property type="entry name" value="Electron Transport, Fmn-binding Protein, Chain A"/>
    <property type="match status" value="1"/>
</dbReference>
<feature type="domain" description="Flavin reductase like" evidence="3">
    <location>
        <begin position="12"/>
        <end position="161"/>
    </location>
</feature>
<gene>
    <name evidence="4" type="ORF">ACFOKA_05635</name>
</gene>
<dbReference type="SMART" id="SM00903">
    <property type="entry name" value="Flavin_Reduct"/>
    <property type="match status" value="1"/>
</dbReference>
<dbReference type="EMBL" id="JBHRSL010000002">
    <property type="protein sequence ID" value="MFC3051379.1"/>
    <property type="molecule type" value="Genomic_DNA"/>
</dbReference>
<protein>
    <submittedName>
        <fullName evidence="4">Flavin reductase family protein</fullName>
        <ecNumber evidence="4">1.5.1.-</ecNumber>
    </submittedName>
</protein>
<dbReference type="PANTHER" id="PTHR30466:SF11">
    <property type="entry name" value="FLAVIN-DEPENDENT MONOOXYGENASE, REDUCTASE SUBUNIT HSAB"/>
    <property type="match status" value="1"/>
</dbReference>
<evidence type="ECO:0000256" key="2">
    <source>
        <dbReference type="ARBA" id="ARBA00023002"/>
    </source>
</evidence>
<keyword evidence="2 4" id="KW-0560">Oxidoreductase</keyword>
<evidence type="ECO:0000259" key="3">
    <source>
        <dbReference type="SMART" id="SM00903"/>
    </source>
</evidence>
<sequence length="166" mass="17409">MTVNAEQFRQGMRRLGGAVNIVTSAHEGIYAGLTATAVTSLSAEPPRLLTCINRAGVTYETISKGRSLAINVLGTQHKDLAILFAGLSGQPETERFSSIEWNVGVGGAPLLPDALVSFDCEVESILDAGSHGIVIGLIRSIVVGGNSGDTPLCYLDGDWATMTNFS</sequence>
<dbReference type="PANTHER" id="PTHR30466">
    <property type="entry name" value="FLAVIN REDUCTASE"/>
    <property type="match status" value="1"/>
</dbReference>
<dbReference type="GO" id="GO:0016491">
    <property type="term" value="F:oxidoreductase activity"/>
    <property type="evidence" value="ECO:0007669"/>
    <property type="project" value="UniProtKB-KW"/>
</dbReference>
<organism evidence="4 5">
    <name type="scientific">Kordiimonas pumila</name>
    <dbReference type="NCBI Taxonomy" id="2161677"/>
    <lineage>
        <taxon>Bacteria</taxon>
        <taxon>Pseudomonadati</taxon>
        <taxon>Pseudomonadota</taxon>
        <taxon>Alphaproteobacteria</taxon>
        <taxon>Kordiimonadales</taxon>
        <taxon>Kordiimonadaceae</taxon>
        <taxon>Kordiimonas</taxon>
    </lineage>
</organism>
<name>A0ABV7D2L5_9PROT</name>
<evidence type="ECO:0000313" key="4">
    <source>
        <dbReference type="EMBL" id="MFC3051379.1"/>
    </source>
</evidence>
<dbReference type="Pfam" id="PF01613">
    <property type="entry name" value="Flavin_Reduct"/>
    <property type="match status" value="1"/>
</dbReference>
<dbReference type="InterPro" id="IPR012349">
    <property type="entry name" value="Split_barrel_FMN-bd"/>
</dbReference>
<keyword evidence="5" id="KW-1185">Reference proteome</keyword>
<comment type="similarity">
    <text evidence="1">Belongs to the non-flavoprotein flavin reductase family.</text>
</comment>
<comment type="caution">
    <text evidence="4">The sequence shown here is derived from an EMBL/GenBank/DDBJ whole genome shotgun (WGS) entry which is preliminary data.</text>
</comment>
<dbReference type="InterPro" id="IPR050268">
    <property type="entry name" value="NADH-dep_flavin_reductase"/>
</dbReference>
<evidence type="ECO:0000313" key="5">
    <source>
        <dbReference type="Proteomes" id="UP001595444"/>
    </source>
</evidence>
<proteinExistence type="inferred from homology"/>
<reference evidence="5" key="1">
    <citation type="journal article" date="2019" name="Int. J. Syst. Evol. Microbiol.">
        <title>The Global Catalogue of Microorganisms (GCM) 10K type strain sequencing project: providing services to taxonomists for standard genome sequencing and annotation.</title>
        <authorList>
            <consortium name="The Broad Institute Genomics Platform"/>
            <consortium name="The Broad Institute Genome Sequencing Center for Infectious Disease"/>
            <person name="Wu L."/>
            <person name="Ma J."/>
        </authorList>
    </citation>
    <scope>NUCLEOTIDE SEQUENCE [LARGE SCALE GENOMIC DNA]</scope>
    <source>
        <strain evidence="5">KCTC 62164</strain>
    </source>
</reference>
<dbReference type="SUPFAM" id="SSF50475">
    <property type="entry name" value="FMN-binding split barrel"/>
    <property type="match status" value="1"/>
</dbReference>
<dbReference type="EC" id="1.5.1.-" evidence="4"/>
<dbReference type="Proteomes" id="UP001595444">
    <property type="component" value="Unassembled WGS sequence"/>
</dbReference>